<evidence type="ECO:0000256" key="12">
    <source>
        <dbReference type="ARBA" id="ARBA00022843"/>
    </source>
</evidence>
<dbReference type="Pfam" id="PF14716">
    <property type="entry name" value="HHH_8"/>
    <property type="match status" value="1"/>
</dbReference>
<dbReference type="InterPro" id="IPR010994">
    <property type="entry name" value="RuvA_2-like"/>
</dbReference>
<dbReference type="GO" id="GO:0042578">
    <property type="term" value="F:phosphoric ester hydrolase activity"/>
    <property type="evidence" value="ECO:0007669"/>
    <property type="project" value="TreeGrafter"/>
</dbReference>
<evidence type="ECO:0000256" key="13">
    <source>
        <dbReference type="ARBA" id="ARBA00022932"/>
    </source>
</evidence>
<dbReference type="InterPro" id="IPR003583">
    <property type="entry name" value="Hlx-hairpin-Hlx_DNA-bd_motif"/>
</dbReference>
<dbReference type="SUPFAM" id="SSF81301">
    <property type="entry name" value="Nucleotidyltransferase"/>
    <property type="match status" value="1"/>
</dbReference>
<keyword evidence="25" id="KW-0540">Nuclease</keyword>
<keyword evidence="25" id="KW-0269">Exonuclease</keyword>
<evidence type="ECO:0000313" key="25">
    <source>
        <dbReference type="EMBL" id="PZR16759.1"/>
    </source>
</evidence>
<dbReference type="SMART" id="SM00278">
    <property type="entry name" value="HhH1"/>
    <property type="match status" value="3"/>
</dbReference>
<dbReference type="CDD" id="cd07436">
    <property type="entry name" value="PHP_PolX"/>
    <property type="match status" value="1"/>
</dbReference>
<dbReference type="Gene3D" id="3.20.20.140">
    <property type="entry name" value="Metal-dependent hydrolases"/>
    <property type="match status" value="1"/>
</dbReference>
<evidence type="ECO:0000259" key="22">
    <source>
        <dbReference type="SMART" id="SM00278"/>
    </source>
</evidence>
<dbReference type="GO" id="GO:0005829">
    <property type="term" value="C:cytosol"/>
    <property type="evidence" value="ECO:0007669"/>
    <property type="project" value="TreeGrafter"/>
</dbReference>
<evidence type="ECO:0000256" key="9">
    <source>
        <dbReference type="ARBA" id="ARBA00022695"/>
    </source>
</evidence>
<comment type="catalytic activity">
    <reaction evidence="19">
        <text>a 5'-end 2'-deoxyribose-2'-deoxyribonucleotide-DNA = (2E,4S)-4-hydroxypenten-2-al-5-phosphate + a 5'-end 5'-phospho-2'-deoxyribonucleoside-DNA + H(+)</text>
        <dbReference type="Rhea" id="RHEA:76255"/>
        <dbReference type="Rhea" id="RHEA-COMP:13180"/>
        <dbReference type="Rhea" id="RHEA-COMP:18657"/>
        <dbReference type="ChEBI" id="CHEBI:15378"/>
        <dbReference type="ChEBI" id="CHEBI:136412"/>
        <dbReference type="ChEBI" id="CHEBI:195194"/>
        <dbReference type="ChEBI" id="CHEBI:195195"/>
    </reaction>
</comment>
<dbReference type="PRINTS" id="PR00870">
    <property type="entry name" value="DNAPOLXBETA"/>
</dbReference>
<dbReference type="GO" id="GO:0003887">
    <property type="term" value="F:DNA-directed DNA polymerase activity"/>
    <property type="evidence" value="ECO:0007669"/>
    <property type="project" value="UniProtKB-KW"/>
</dbReference>
<dbReference type="GO" id="GO:0008270">
    <property type="term" value="F:zinc ion binding"/>
    <property type="evidence" value="ECO:0007669"/>
    <property type="project" value="TreeGrafter"/>
</dbReference>
<feature type="domain" description="Helix-hairpin-helix DNA-binding motif class 1" evidence="22">
    <location>
        <begin position="54"/>
        <end position="73"/>
    </location>
</feature>
<dbReference type="InterPro" id="IPR043519">
    <property type="entry name" value="NT_sf"/>
</dbReference>
<dbReference type="InterPro" id="IPR002054">
    <property type="entry name" value="DNA-dir_DNA_pol_X"/>
</dbReference>
<name>A0A2W5TMD1_9BACT</name>
<evidence type="ECO:0000256" key="18">
    <source>
        <dbReference type="ARBA" id="ARBA00044632"/>
    </source>
</evidence>
<dbReference type="NCBIfam" id="NF006375">
    <property type="entry name" value="PRK08609.1"/>
    <property type="match status" value="1"/>
</dbReference>
<comment type="subcellular location">
    <subcellularLocation>
        <location evidence="2">Cytoplasm</location>
    </subcellularLocation>
</comment>
<evidence type="ECO:0000256" key="1">
    <source>
        <dbReference type="ARBA" id="ARBA00001946"/>
    </source>
</evidence>
<feature type="domain" description="Polymerase/histidinol phosphatase N-terminal" evidence="23">
    <location>
        <begin position="362"/>
        <end position="441"/>
    </location>
</feature>
<dbReference type="Gene3D" id="1.10.150.20">
    <property type="entry name" value="5' to 3' exonuclease, C-terminal subdomain"/>
    <property type="match status" value="1"/>
</dbReference>
<dbReference type="Gene3D" id="1.10.150.110">
    <property type="entry name" value="DNA polymerase beta, N-terminal domain-like"/>
    <property type="match status" value="1"/>
</dbReference>
<evidence type="ECO:0000256" key="19">
    <source>
        <dbReference type="ARBA" id="ARBA00044678"/>
    </source>
</evidence>
<keyword evidence="10" id="KW-0235">DNA replication</keyword>
<dbReference type="AlphaFoldDB" id="A0A2W5TMD1"/>
<evidence type="ECO:0000256" key="17">
    <source>
        <dbReference type="ARBA" id="ARBA00035726"/>
    </source>
</evidence>
<dbReference type="InterPro" id="IPR002008">
    <property type="entry name" value="DNA_pol_X_beta-like"/>
</dbReference>
<evidence type="ECO:0000256" key="2">
    <source>
        <dbReference type="ARBA" id="ARBA00004496"/>
    </source>
</evidence>
<dbReference type="SUPFAM" id="SSF47802">
    <property type="entry name" value="DNA polymerase beta, N-terminal domain-like"/>
    <property type="match status" value="1"/>
</dbReference>
<feature type="domain" description="Helix-hairpin-helix DNA-binding motif class 1" evidence="22">
    <location>
        <begin position="129"/>
        <end position="148"/>
    </location>
</feature>
<keyword evidence="14" id="KW-0915">Sodium</keyword>
<keyword evidence="25" id="KW-0378">Hydrolase</keyword>
<dbReference type="EC" id="4.2.99.18" evidence="4"/>
<dbReference type="Gene3D" id="3.30.460.10">
    <property type="entry name" value="Beta Polymerase, domain 2"/>
    <property type="match status" value="1"/>
</dbReference>
<keyword evidence="13" id="KW-0239">DNA-directed DNA polymerase</keyword>
<keyword evidence="15" id="KW-0234">DNA repair</keyword>
<dbReference type="SUPFAM" id="SSF89550">
    <property type="entry name" value="PHP domain-like"/>
    <property type="match status" value="1"/>
</dbReference>
<dbReference type="PANTHER" id="PTHR36928:SF1">
    <property type="entry name" value="PHOSPHATASE YCDX-RELATED"/>
    <property type="match status" value="1"/>
</dbReference>
<dbReference type="PIRSF" id="PIRSF005047">
    <property type="entry name" value="UCP005047_YshC"/>
    <property type="match status" value="1"/>
</dbReference>
<dbReference type="GO" id="GO:0004527">
    <property type="term" value="F:exonuclease activity"/>
    <property type="evidence" value="ECO:0007669"/>
    <property type="project" value="UniProtKB-KW"/>
</dbReference>
<dbReference type="CDD" id="cd00141">
    <property type="entry name" value="NT_POLXc"/>
    <property type="match status" value="1"/>
</dbReference>
<evidence type="ECO:0000256" key="3">
    <source>
        <dbReference type="ARBA" id="ARBA00012417"/>
    </source>
</evidence>
<evidence type="ECO:0000256" key="10">
    <source>
        <dbReference type="ARBA" id="ARBA00022705"/>
    </source>
</evidence>
<comment type="catalytic activity">
    <reaction evidence="21">
        <text>DNA(n) + a 2'-deoxyribonucleoside 5'-triphosphate = DNA(n+1) + diphosphate</text>
        <dbReference type="Rhea" id="RHEA:22508"/>
        <dbReference type="Rhea" id="RHEA-COMP:17339"/>
        <dbReference type="Rhea" id="RHEA-COMP:17340"/>
        <dbReference type="ChEBI" id="CHEBI:33019"/>
        <dbReference type="ChEBI" id="CHEBI:61560"/>
        <dbReference type="ChEBI" id="CHEBI:173112"/>
        <dbReference type="EC" id="2.7.7.7"/>
    </reaction>
</comment>
<dbReference type="InterPro" id="IPR004013">
    <property type="entry name" value="PHP_dom"/>
</dbReference>
<comment type="catalytic activity">
    <reaction evidence="18">
        <text>2'-deoxyribonucleotide-(2'-deoxyribose 5'-phosphate)-2'-deoxyribonucleotide-DNA = a 3'-end 2'-deoxyribonucleotide-(2,3-dehydro-2,3-deoxyribose 5'-phosphate)-DNA + a 5'-end 5'-phospho-2'-deoxyribonucleoside-DNA + H(+)</text>
        <dbReference type="Rhea" id="RHEA:66592"/>
        <dbReference type="Rhea" id="RHEA-COMP:13180"/>
        <dbReference type="Rhea" id="RHEA-COMP:16897"/>
        <dbReference type="Rhea" id="RHEA-COMP:17067"/>
        <dbReference type="ChEBI" id="CHEBI:15378"/>
        <dbReference type="ChEBI" id="CHEBI:136412"/>
        <dbReference type="ChEBI" id="CHEBI:157695"/>
        <dbReference type="ChEBI" id="CHEBI:167181"/>
        <dbReference type="EC" id="4.2.99.18"/>
    </reaction>
</comment>
<evidence type="ECO:0000256" key="21">
    <source>
        <dbReference type="ARBA" id="ARBA00049244"/>
    </source>
</evidence>
<dbReference type="SMART" id="SM00481">
    <property type="entry name" value="POLIIIAc"/>
    <property type="match status" value="1"/>
</dbReference>
<dbReference type="SUPFAM" id="SSF47781">
    <property type="entry name" value="RuvA domain 2-like"/>
    <property type="match status" value="1"/>
</dbReference>
<evidence type="ECO:0000256" key="14">
    <source>
        <dbReference type="ARBA" id="ARBA00023053"/>
    </source>
</evidence>
<evidence type="ECO:0000256" key="5">
    <source>
        <dbReference type="ARBA" id="ARBA00020020"/>
    </source>
</evidence>
<keyword evidence="12" id="KW-0832">Ubl conjugation</keyword>
<keyword evidence="11" id="KW-0227">DNA damage</keyword>
<dbReference type="Proteomes" id="UP000249061">
    <property type="component" value="Unassembled WGS sequence"/>
</dbReference>
<evidence type="ECO:0000313" key="26">
    <source>
        <dbReference type="Proteomes" id="UP000249061"/>
    </source>
</evidence>
<evidence type="ECO:0000256" key="6">
    <source>
        <dbReference type="ARBA" id="ARBA00022481"/>
    </source>
</evidence>
<evidence type="ECO:0000259" key="23">
    <source>
        <dbReference type="SMART" id="SM00481"/>
    </source>
</evidence>
<keyword evidence="9" id="KW-0548">Nucleotidyltransferase</keyword>
<dbReference type="EC" id="2.7.7.7" evidence="3"/>
<dbReference type="InterPro" id="IPR050243">
    <property type="entry name" value="PHP_phosphatase"/>
</dbReference>
<feature type="domain" description="DNA-directed DNA polymerase X" evidence="24">
    <location>
        <begin position="3"/>
        <end position="337"/>
    </location>
</feature>
<dbReference type="InterPro" id="IPR003141">
    <property type="entry name" value="Pol/His_phosphatase_N"/>
</dbReference>
<reference evidence="25 26" key="1">
    <citation type="submission" date="2017-08" db="EMBL/GenBank/DDBJ databases">
        <title>Infants hospitalized years apart are colonized by the same room-sourced microbial strains.</title>
        <authorList>
            <person name="Brooks B."/>
            <person name="Olm M.R."/>
            <person name="Firek B.A."/>
            <person name="Baker R."/>
            <person name="Thomas B.C."/>
            <person name="Morowitz M.J."/>
            <person name="Banfield J.F."/>
        </authorList>
    </citation>
    <scope>NUCLEOTIDE SEQUENCE [LARGE SCALE GENOMIC DNA]</scope>
    <source>
        <strain evidence="25">S2_003_000_R2_14</strain>
    </source>
</reference>
<dbReference type="InterPro" id="IPR016195">
    <property type="entry name" value="Pol/histidinol_Pase-like"/>
</dbReference>
<dbReference type="PANTHER" id="PTHR36928">
    <property type="entry name" value="PHOSPHATASE YCDX-RELATED"/>
    <property type="match status" value="1"/>
</dbReference>
<gene>
    <name evidence="25" type="ORF">DI536_06295</name>
</gene>
<dbReference type="GO" id="GO:0140078">
    <property type="term" value="F:class I DNA-(apurinic or apyrimidinic site) endonuclease activity"/>
    <property type="evidence" value="ECO:0007669"/>
    <property type="project" value="UniProtKB-EC"/>
</dbReference>
<keyword evidence="7" id="KW-0237">DNA synthesis</keyword>
<keyword evidence="6" id="KW-0488">Methylation</keyword>
<dbReference type="Gene3D" id="3.30.210.10">
    <property type="entry name" value="DNA polymerase, thumb domain"/>
    <property type="match status" value="1"/>
</dbReference>
<evidence type="ECO:0000256" key="7">
    <source>
        <dbReference type="ARBA" id="ARBA00022634"/>
    </source>
</evidence>
<evidence type="ECO:0000256" key="8">
    <source>
        <dbReference type="ARBA" id="ARBA00022679"/>
    </source>
</evidence>
<dbReference type="InterPro" id="IPR010996">
    <property type="entry name" value="HHH_MUS81"/>
</dbReference>
<dbReference type="GO" id="GO:0003677">
    <property type="term" value="F:DNA binding"/>
    <property type="evidence" value="ECO:0007669"/>
    <property type="project" value="InterPro"/>
</dbReference>
<keyword evidence="8" id="KW-0808">Transferase</keyword>
<comment type="cofactor">
    <cofactor evidence="1">
        <name>Mg(2+)</name>
        <dbReference type="ChEBI" id="CHEBI:18420"/>
    </cofactor>
</comment>
<proteinExistence type="predicted"/>
<sequence>MKPVDKSTVVRALTEMSQYLQLKGENSFKTRAYDIAAERIQGTTEDLAALAAAGKLTSLPGIGESIATKIADLVTTGKMTALEDIKAQYPPRILELLTVQDLGPKKAKALFESLGVGSLDELEAACRDNRVRDLKGFGQKTQEKLLAGLELARRSMAAGGRKRLGDVMPQAEALLDFIKRAPGVKRASLGGSVRRMKETVADVDLIASAEEPAPVFAHFLTFLQISEVIGSGESKTSIRLKETDLQVDLRVLPDEDFASALHHFTGSKGHHIRLRGMALEKNLTISEWGVFRMAEDADAPKKGTAKHEGAQEKLRIREEKDLYALLGMQYVPPELREDAGEIEAALAHALPTDLVSAEDLQGNVHSHSTWSDGRNSLEEMVLAAKAMGFKYFTVTEHSQTSNYAGGLKIDDLKRQWDEIDALQEKVKGITLLKGIESDILEDGSLDYPDSVLEQLDVVIGSIHQRYSQDEDAMTKRVLNAFDNPHLHIWGHPTGRLLLKRDAAPMRMDEILDKAAKKGIVIEVNGCPERMDLKSEHVRMALQRGLKLSLSTDAHSVDELRSHVPWALASARRGWARKSDVINAGDLKAFRAAITRR</sequence>
<organism evidence="25 26">
    <name type="scientific">Archangium gephyra</name>
    <dbReference type="NCBI Taxonomy" id="48"/>
    <lineage>
        <taxon>Bacteria</taxon>
        <taxon>Pseudomonadati</taxon>
        <taxon>Myxococcota</taxon>
        <taxon>Myxococcia</taxon>
        <taxon>Myxococcales</taxon>
        <taxon>Cystobacterineae</taxon>
        <taxon>Archangiaceae</taxon>
        <taxon>Archangium</taxon>
    </lineage>
</organism>
<dbReference type="InterPro" id="IPR029398">
    <property type="entry name" value="PolB_thumb"/>
</dbReference>
<evidence type="ECO:0000256" key="15">
    <source>
        <dbReference type="ARBA" id="ARBA00023204"/>
    </source>
</evidence>
<dbReference type="InterPro" id="IPR027421">
    <property type="entry name" value="DNA_pol_lamdba_lyase_dom_sf"/>
</dbReference>
<dbReference type="Pfam" id="PF14520">
    <property type="entry name" value="HHH_5"/>
    <property type="match status" value="1"/>
</dbReference>
<evidence type="ECO:0000259" key="24">
    <source>
        <dbReference type="SMART" id="SM00483"/>
    </source>
</evidence>
<comment type="caution">
    <text evidence="25">The sequence shown here is derived from an EMBL/GenBank/DDBJ whole genome shotgun (WGS) entry which is preliminary data.</text>
</comment>
<dbReference type="Pfam" id="PF14791">
    <property type="entry name" value="DNA_pol_B_thumb"/>
    <property type="match status" value="1"/>
</dbReference>
<dbReference type="EMBL" id="QFQP01000003">
    <property type="protein sequence ID" value="PZR16759.1"/>
    <property type="molecule type" value="Genomic_DNA"/>
</dbReference>
<evidence type="ECO:0000256" key="20">
    <source>
        <dbReference type="ARBA" id="ARBA00045548"/>
    </source>
</evidence>
<accession>A0A2W5TMD1</accession>
<dbReference type="SMART" id="SM00483">
    <property type="entry name" value="POLXc"/>
    <property type="match status" value="1"/>
</dbReference>
<comment type="function">
    <text evidence="20">Repair polymerase that plays a key role in base-excision repair. During this process, the damaged base is excised by specific DNA glycosylases, the DNA backbone is nicked at the abasic site by an apurinic/apyrimidic (AP) endonuclease, and POLB removes 5'-deoxyribose-phosphate from the preincised AP site acting as a 5'-deoxyribose-phosphate lyase (5'-dRP lyase); through its DNA polymerase activity, it adds one nucleotide to the 3' end of the arising single-nucleotide gap. Conducts 'gap-filling' DNA synthesis in a stepwise distributive fashion rather than in a processive fashion as for other DNA polymerases. It is also able to cleave sugar-phosphate bonds 3' to an intact AP site, acting as an AP lyase.</text>
</comment>
<protein>
    <recommendedName>
        <fullName evidence="5">DNA polymerase beta</fullName>
        <ecNumber evidence="3">2.7.7.7</ecNumber>
        <ecNumber evidence="4">4.2.99.18</ecNumber>
    </recommendedName>
    <alternativeName>
        <fullName evidence="16">5'-deoxyribose-phosphate lyase</fullName>
    </alternativeName>
    <alternativeName>
        <fullName evidence="17">AP lyase</fullName>
    </alternativeName>
</protein>
<dbReference type="InterPro" id="IPR047967">
    <property type="entry name" value="PolX_PHP"/>
</dbReference>
<evidence type="ECO:0000256" key="11">
    <source>
        <dbReference type="ARBA" id="ARBA00022763"/>
    </source>
</evidence>
<evidence type="ECO:0000256" key="16">
    <source>
        <dbReference type="ARBA" id="ARBA00035717"/>
    </source>
</evidence>
<evidence type="ECO:0000256" key="4">
    <source>
        <dbReference type="ARBA" id="ARBA00012720"/>
    </source>
</evidence>
<dbReference type="Pfam" id="PF02811">
    <property type="entry name" value="PHP"/>
    <property type="match status" value="1"/>
</dbReference>
<dbReference type="GO" id="GO:0006281">
    <property type="term" value="P:DNA repair"/>
    <property type="evidence" value="ECO:0007669"/>
    <property type="project" value="UniProtKB-KW"/>
</dbReference>
<dbReference type="InterPro" id="IPR037160">
    <property type="entry name" value="DNA_Pol_thumb_sf"/>
</dbReference>
<feature type="domain" description="Helix-hairpin-helix DNA-binding motif class 1" evidence="22">
    <location>
        <begin position="94"/>
        <end position="113"/>
    </location>
</feature>
<dbReference type="InterPro" id="IPR022311">
    <property type="entry name" value="PolX-like"/>
</dbReference>